<keyword evidence="1" id="KW-0645">Protease</keyword>
<gene>
    <name evidence="1" type="ORF">K4A83_02035</name>
</gene>
<dbReference type="RefSeq" id="WP_265262717.1">
    <property type="nucleotide sequence ID" value="NZ_JAIHOM010000006.1"/>
</dbReference>
<sequence length="153" mass="16401">MQSLPPLSTLIIGYGNTLRSDDGAGQAIAETVESWGLEGVSSLAVHQLTPELAAEMAQSRQVIFVDVYPSTRDSPQGVQVTAIAPGEKNPTLGHASSPQSLLALCQVLYQTTPVSYWVLVPAENFEFGESFSPLTTQNIPLALEEIQTLLSCR</sequence>
<dbReference type="GO" id="GO:0006508">
    <property type="term" value="P:proteolysis"/>
    <property type="evidence" value="ECO:0007669"/>
    <property type="project" value="UniProtKB-KW"/>
</dbReference>
<keyword evidence="2" id="KW-1185">Reference proteome</keyword>
<protein>
    <submittedName>
        <fullName evidence="1">Hydrogenase maturation protease</fullName>
    </submittedName>
</protein>
<dbReference type="InterPro" id="IPR000671">
    <property type="entry name" value="Peptidase_A31"/>
</dbReference>
<reference evidence="1 2" key="1">
    <citation type="submission" date="2021-08" db="EMBL/GenBank/DDBJ databases">
        <title>Draft genome sequence of Spirulina subsalsa with high tolerance to salinity and hype-accumulation of phycocyanin.</title>
        <authorList>
            <person name="Pei H."/>
            <person name="Jiang L."/>
        </authorList>
    </citation>
    <scope>NUCLEOTIDE SEQUENCE [LARGE SCALE GENOMIC DNA]</scope>
    <source>
        <strain evidence="1 2">FACHB-351</strain>
    </source>
</reference>
<comment type="caution">
    <text evidence="1">The sequence shown here is derived from an EMBL/GenBank/DDBJ whole genome shotgun (WGS) entry which is preliminary data.</text>
</comment>
<dbReference type="EMBL" id="JAIHOM010000006">
    <property type="protein sequence ID" value="MCW6035054.1"/>
    <property type="molecule type" value="Genomic_DNA"/>
</dbReference>
<dbReference type="InterPro" id="IPR023430">
    <property type="entry name" value="Pept_HybD-like_dom_sf"/>
</dbReference>
<dbReference type="PANTHER" id="PTHR30302">
    <property type="entry name" value="HYDROGENASE 1 MATURATION PROTEASE"/>
    <property type="match status" value="1"/>
</dbReference>
<name>A0ABT3L0M8_9CYAN</name>
<dbReference type="Proteomes" id="UP001526426">
    <property type="component" value="Unassembled WGS sequence"/>
</dbReference>
<evidence type="ECO:0000313" key="2">
    <source>
        <dbReference type="Proteomes" id="UP001526426"/>
    </source>
</evidence>
<accession>A0ABT3L0M8</accession>
<dbReference type="PANTHER" id="PTHR30302:SF5">
    <property type="entry name" value="SLR1876 PROTEIN"/>
    <property type="match status" value="1"/>
</dbReference>
<dbReference type="CDD" id="cd06066">
    <property type="entry name" value="H2MP_NAD-link-bidir"/>
    <property type="match status" value="1"/>
</dbReference>
<dbReference type="Gene3D" id="3.40.50.1450">
    <property type="entry name" value="HybD-like"/>
    <property type="match status" value="1"/>
</dbReference>
<dbReference type="SUPFAM" id="SSF53163">
    <property type="entry name" value="HybD-like"/>
    <property type="match status" value="1"/>
</dbReference>
<organism evidence="1 2">
    <name type="scientific">Spirulina subsalsa FACHB-351</name>
    <dbReference type="NCBI Taxonomy" id="234711"/>
    <lineage>
        <taxon>Bacteria</taxon>
        <taxon>Bacillati</taxon>
        <taxon>Cyanobacteriota</taxon>
        <taxon>Cyanophyceae</taxon>
        <taxon>Spirulinales</taxon>
        <taxon>Spirulinaceae</taxon>
        <taxon>Spirulina</taxon>
    </lineage>
</organism>
<dbReference type="NCBIfam" id="TIGR00072">
    <property type="entry name" value="hydrog_prot"/>
    <property type="match status" value="1"/>
</dbReference>
<proteinExistence type="predicted"/>
<keyword evidence="1" id="KW-0378">Hydrolase</keyword>
<evidence type="ECO:0000313" key="1">
    <source>
        <dbReference type="EMBL" id="MCW6035054.1"/>
    </source>
</evidence>
<dbReference type="GO" id="GO:0008233">
    <property type="term" value="F:peptidase activity"/>
    <property type="evidence" value="ECO:0007669"/>
    <property type="project" value="UniProtKB-KW"/>
</dbReference>